<accession>A0A6C0J3G6</accession>
<name>A0A6C0J3G6_9ZZZZ</name>
<dbReference type="CDD" id="cd06259">
    <property type="entry name" value="YdcF-like"/>
    <property type="match status" value="1"/>
</dbReference>
<dbReference type="Pfam" id="PF02698">
    <property type="entry name" value="DUF218"/>
    <property type="match status" value="1"/>
</dbReference>
<sequence length="213" mass="24373">MIFYMGLVGVVTMVTYIMSIPNEYLLEGMKNIDINTDMDTTTNNIILVLGSNEKNILNDRMSTAISMTKNMTGTITWYLSGGIKNDNGKHMYEESESTKMLALLDNNKKERIVLDNRSRNTAENFAHFKYWLNTNTDRYTHITIVTSAFHYSRANTMFNEIVDSGDMEVKWGLGPLSCTTCWTDETPHKRNISKDVNSAMLIYNTKISYKVII</sequence>
<dbReference type="GO" id="GO:0005886">
    <property type="term" value="C:plasma membrane"/>
    <property type="evidence" value="ECO:0007669"/>
    <property type="project" value="TreeGrafter"/>
</dbReference>
<dbReference type="PANTHER" id="PTHR30336:SF20">
    <property type="entry name" value="DUF218 DOMAIN-CONTAINING PROTEIN"/>
    <property type="match status" value="1"/>
</dbReference>
<organism evidence="2">
    <name type="scientific">viral metagenome</name>
    <dbReference type="NCBI Taxonomy" id="1070528"/>
    <lineage>
        <taxon>unclassified sequences</taxon>
        <taxon>metagenomes</taxon>
        <taxon>organismal metagenomes</taxon>
    </lineage>
</organism>
<protein>
    <recommendedName>
        <fullName evidence="1">DUF218 domain-containing protein</fullName>
    </recommendedName>
</protein>
<proteinExistence type="predicted"/>
<reference evidence="2" key="1">
    <citation type="journal article" date="2020" name="Nature">
        <title>Giant virus diversity and host interactions through global metagenomics.</title>
        <authorList>
            <person name="Schulz F."/>
            <person name="Roux S."/>
            <person name="Paez-Espino D."/>
            <person name="Jungbluth S."/>
            <person name="Walsh D.A."/>
            <person name="Denef V.J."/>
            <person name="McMahon K.D."/>
            <person name="Konstantinidis K.T."/>
            <person name="Eloe-Fadrosh E.A."/>
            <person name="Kyrpides N.C."/>
            <person name="Woyke T."/>
        </authorList>
    </citation>
    <scope>NUCLEOTIDE SEQUENCE</scope>
    <source>
        <strain evidence="2">GVMAG-M-3300025699-48</strain>
    </source>
</reference>
<evidence type="ECO:0000313" key="2">
    <source>
        <dbReference type="EMBL" id="QHT99399.1"/>
    </source>
</evidence>
<dbReference type="PANTHER" id="PTHR30336">
    <property type="entry name" value="INNER MEMBRANE PROTEIN, PROBABLE PERMEASE"/>
    <property type="match status" value="1"/>
</dbReference>
<dbReference type="AlphaFoldDB" id="A0A6C0J3G6"/>
<dbReference type="InterPro" id="IPR014729">
    <property type="entry name" value="Rossmann-like_a/b/a_fold"/>
</dbReference>
<dbReference type="InterPro" id="IPR051599">
    <property type="entry name" value="Cell_Envelope_Assoc"/>
</dbReference>
<evidence type="ECO:0000259" key="1">
    <source>
        <dbReference type="Pfam" id="PF02698"/>
    </source>
</evidence>
<dbReference type="Gene3D" id="3.40.50.620">
    <property type="entry name" value="HUPs"/>
    <property type="match status" value="1"/>
</dbReference>
<dbReference type="InterPro" id="IPR003848">
    <property type="entry name" value="DUF218"/>
</dbReference>
<dbReference type="EMBL" id="MN740307">
    <property type="protein sequence ID" value="QHT99399.1"/>
    <property type="molecule type" value="Genomic_DNA"/>
</dbReference>
<feature type="domain" description="DUF218" evidence="1">
    <location>
        <begin position="45"/>
        <end position="161"/>
    </location>
</feature>